<name>A0ABU7F073_9TELE</name>
<proteinExistence type="predicted"/>
<comment type="caution">
    <text evidence="1">The sequence shown here is derived from an EMBL/GenBank/DDBJ whole genome shotgun (WGS) entry which is preliminary data.</text>
</comment>
<protein>
    <submittedName>
        <fullName evidence="1">Uncharacterized protein</fullName>
    </submittedName>
</protein>
<dbReference type="Proteomes" id="UP001352852">
    <property type="component" value="Unassembled WGS sequence"/>
</dbReference>
<keyword evidence="2" id="KW-1185">Reference proteome</keyword>
<dbReference type="EMBL" id="JAHUTJ010069581">
    <property type="protein sequence ID" value="MED6291973.1"/>
    <property type="molecule type" value="Genomic_DNA"/>
</dbReference>
<reference evidence="1 2" key="1">
    <citation type="submission" date="2021-06" db="EMBL/GenBank/DDBJ databases">
        <authorList>
            <person name="Palmer J.M."/>
        </authorList>
    </citation>
    <scope>NUCLEOTIDE SEQUENCE [LARGE SCALE GENOMIC DNA]</scope>
    <source>
        <strain evidence="1 2">CL_MEX2019</strain>
        <tissue evidence="1">Muscle</tissue>
    </source>
</reference>
<evidence type="ECO:0000313" key="1">
    <source>
        <dbReference type="EMBL" id="MED6291973.1"/>
    </source>
</evidence>
<sequence>ESPPVEQHLRECQGSGEAYANAGPCREDHCLRGSQPPLAQDAFITLSSVGSDGGTRMRDLKLAWELSDISQSGKFQSELWSKFCF</sequence>
<accession>A0ABU7F073</accession>
<organism evidence="1 2">
    <name type="scientific">Characodon lateralis</name>
    <dbReference type="NCBI Taxonomy" id="208331"/>
    <lineage>
        <taxon>Eukaryota</taxon>
        <taxon>Metazoa</taxon>
        <taxon>Chordata</taxon>
        <taxon>Craniata</taxon>
        <taxon>Vertebrata</taxon>
        <taxon>Euteleostomi</taxon>
        <taxon>Actinopterygii</taxon>
        <taxon>Neopterygii</taxon>
        <taxon>Teleostei</taxon>
        <taxon>Neoteleostei</taxon>
        <taxon>Acanthomorphata</taxon>
        <taxon>Ovalentaria</taxon>
        <taxon>Atherinomorphae</taxon>
        <taxon>Cyprinodontiformes</taxon>
        <taxon>Goodeidae</taxon>
        <taxon>Characodon</taxon>
    </lineage>
</organism>
<gene>
    <name evidence="1" type="ORF">CHARACLAT_029034</name>
</gene>
<feature type="non-terminal residue" evidence="1">
    <location>
        <position position="1"/>
    </location>
</feature>
<evidence type="ECO:0000313" key="2">
    <source>
        <dbReference type="Proteomes" id="UP001352852"/>
    </source>
</evidence>